<dbReference type="PANTHER" id="PTHR35271:SF1">
    <property type="entry name" value="ABC TRANSPORTER, SUBSTRATE-BINDING LIPOPROTEIN"/>
    <property type="match status" value="1"/>
</dbReference>
<gene>
    <name evidence="2" type="ORF">JFN93_04620</name>
</gene>
<reference evidence="2" key="1">
    <citation type="submission" date="2020-12" db="EMBL/GenBank/DDBJ databases">
        <title>Geomonas sp. Red875, isolated from river sediment.</title>
        <authorList>
            <person name="Xu Z."/>
            <person name="Zhang Z."/>
            <person name="Masuda Y."/>
            <person name="Itoh H."/>
            <person name="Senoo K."/>
        </authorList>
    </citation>
    <scope>NUCLEOTIDE SEQUENCE</scope>
    <source>
        <strain evidence="2">Red875</strain>
    </source>
</reference>
<feature type="chain" id="PRO_5035223995" evidence="1">
    <location>
        <begin position="25"/>
        <end position="290"/>
    </location>
</feature>
<dbReference type="Pfam" id="PF04392">
    <property type="entry name" value="ABC_sub_bind"/>
    <property type="match status" value="1"/>
</dbReference>
<evidence type="ECO:0000256" key="1">
    <source>
        <dbReference type="SAM" id="SignalP"/>
    </source>
</evidence>
<proteinExistence type="predicted"/>
<organism evidence="2 3">
    <name type="scientific">Geomesophilobacter sediminis</name>
    <dbReference type="NCBI Taxonomy" id="2798584"/>
    <lineage>
        <taxon>Bacteria</taxon>
        <taxon>Pseudomonadati</taxon>
        <taxon>Thermodesulfobacteriota</taxon>
        <taxon>Desulfuromonadia</taxon>
        <taxon>Geobacterales</taxon>
        <taxon>Geobacteraceae</taxon>
        <taxon>Geomesophilobacter</taxon>
    </lineage>
</organism>
<dbReference type="EMBL" id="JAEMHM010000003">
    <property type="protein sequence ID" value="MBJ6723984.1"/>
    <property type="molecule type" value="Genomic_DNA"/>
</dbReference>
<evidence type="ECO:0000313" key="3">
    <source>
        <dbReference type="Proteomes" id="UP000636888"/>
    </source>
</evidence>
<accession>A0A8J7JDX4</accession>
<comment type="caution">
    <text evidence="2">The sequence shown here is derived from an EMBL/GenBank/DDBJ whole genome shotgun (WGS) entry which is preliminary data.</text>
</comment>
<dbReference type="AlphaFoldDB" id="A0A8J7JDX4"/>
<dbReference type="RefSeq" id="WP_199382822.1">
    <property type="nucleotide sequence ID" value="NZ_JAEMHM010000003.1"/>
</dbReference>
<keyword evidence="1" id="KW-0732">Signal</keyword>
<protein>
    <submittedName>
        <fullName evidence="2">ABC transporter substrate-binding protein</fullName>
    </submittedName>
</protein>
<dbReference type="Gene3D" id="3.40.50.2300">
    <property type="match status" value="2"/>
</dbReference>
<keyword evidence="3" id="KW-1185">Reference proteome</keyword>
<sequence>MQILSALISLIIAAVLLTVSPANAADILVVQSVRDASFTEVMKGFRSSCSASVRTLILSDYTEVDVPRVVREEQPSLILSLGESAYNAVKKVRRTPIVSLMSLGLSLGRSVPNNVTGVGIVAPPDQYMKVFASMGARRVGVLYNPARSGNYLNQARRAAERAGLDILAIEVREPRDVVRRLEVLKGRVDALWLLPDTTAVSPATTEAFFLFSMEQWKPVVAFSGNYLRMGAAASVDVERFEMGRQGGEIASRILNGSSPSDIPFQDPVVITVKKNATIQQKLGIKSDSRR</sequence>
<dbReference type="PANTHER" id="PTHR35271">
    <property type="entry name" value="ABC TRANSPORTER, SUBSTRATE-BINDING LIPOPROTEIN-RELATED"/>
    <property type="match status" value="1"/>
</dbReference>
<feature type="signal peptide" evidence="1">
    <location>
        <begin position="1"/>
        <end position="24"/>
    </location>
</feature>
<name>A0A8J7JDX4_9BACT</name>
<dbReference type="Proteomes" id="UP000636888">
    <property type="component" value="Unassembled WGS sequence"/>
</dbReference>
<evidence type="ECO:0000313" key="2">
    <source>
        <dbReference type="EMBL" id="MBJ6723984.1"/>
    </source>
</evidence>
<dbReference type="InterPro" id="IPR007487">
    <property type="entry name" value="ABC_transpt-TYRBP-like"/>
</dbReference>